<evidence type="ECO:0000313" key="3">
    <source>
        <dbReference type="Proteomes" id="UP000515152"/>
    </source>
</evidence>
<dbReference type="PROSITE" id="PS50097">
    <property type="entry name" value="BTB"/>
    <property type="match status" value="1"/>
</dbReference>
<keyword evidence="3" id="KW-1185">Reference proteome</keyword>
<dbReference type="InterPro" id="IPR011333">
    <property type="entry name" value="SKP1/BTB/POZ_sf"/>
</dbReference>
<dbReference type="InterPro" id="IPR056184">
    <property type="entry name" value="TRAF_BTBD17"/>
</dbReference>
<feature type="chain" id="PRO_5027582668" evidence="1">
    <location>
        <begin position="26"/>
        <end position="500"/>
    </location>
</feature>
<dbReference type="InterPro" id="IPR000210">
    <property type="entry name" value="BTB/POZ_dom"/>
</dbReference>
<name>A0A6P3VM96_CLUHA</name>
<protein>
    <submittedName>
        <fullName evidence="4">BTB/POZ domain-containing protein 17</fullName>
    </submittedName>
</protein>
<dbReference type="Pfam" id="PF23651">
    <property type="entry name" value="TRAF_BTBD17"/>
    <property type="match status" value="1"/>
</dbReference>
<organism evidence="3 4">
    <name type="scientific">Clupea harengus</name>
    <name type="common">Atlantic herring</name>
    <dbReference type="NCBI Taxonomy" id="7950"/>
    <lineage>
        <taxon>Eukaryota</taxon>
        <taxon>Metazoa</taxon>
        <taxon>Chordata</taxon>
        <taxon>Craniata</taxon>
        <taxon>Vertebrata</taxon>
        <taxon>Euteleostomi</taxon>
        <taxon>Actinopterygii</taxon>
        <taxon>Neopterygii</taxon>
        <taxon>Teleostei</taxon>
        <taxon>Clupei</taxon>
        <taxon>Clupeiformes</taxon>
        <taxon>Clupeoidei</taxon>
        <taxon>Clupeidae</taxon>
        <taxon>Clupea</taxon>
    </lineage>
</organism>
<keyword evidence="1" id="KW-0732">Signal</keyword>
<dbReference type="InterPro" id="IPR051481">
    <property type="entry name" value="BTB-POZ/Galectin-3-binding"/>
</dbReference>
<dbReference type="Pfam" id="PF00651">
    <property type="entry name" value="BTB"/>
    <property type="match status" value="1"/>
</dbReference>
<dbReference type="PANTHER" id="PTHR24410:SF31">
    <property type="entry name" value="BTB (POZ) DOMAIN-CONTAINING 17A"/>
    <property type="match status" value="1"/>
</dbReference>
<dbReference type="AlphaFoldDB" id="A0A6P3VM96"/>
<dbReference type="RefSeq" id="XP_012675449.1">
    <property type="nucleotide sequence ID" value="XM_012819995.2"/>
</dbReference>
<dbReference type="PROSITE" id="PS51257">
    <property type="entry name" value="PROKAR_LIPOPROTEIN"/>
    <property type="match status" value="1"/>
</dbReference>
<dbReference type="CDD" id="cd18493">
    <property type="entry name" value="BACK_BTBD17"/>
    <property type="match status" value="1"/>
</dbReference>
<dbReference type="Pfam" id="PF07707">
    <property type="entry name" value="BACK"/>
    <property type="match status" value="1"/>
</dbReference>
<dbReference type="OrthoDB" id="2359033at2759"/>
<gene>
    <name evidence="4" type="primary">LOC105893568</name>
</gene>
<sequence>MLEAYGRRFLGPMCLVILWGAACLGQRMTGEVVSAGDGLPDIVIGSGGFRIDHTMGLVWRLAELLERGNGSDVTLRLETVGTDEVRVIRGHGLVLALQSPVFEEMLRNRNATTTTSSGSDGSDTLVIRESADSVLVFDRFIRYLYCGEISVRLDQATTLHRLATKYNVSLLRQGLSQYMSENLAGDRPGSRVVSWYQYAEQSGDEALRDSCLQYLTWNLSSVLRSREWAEVSAPLLLTLLQRSDLVLQSELELFEALEAWLERQDPDGLTAENALRSIRYAMMAPRDLFRLQRESRVLQRYGESVRDLLYMSYQFHSASPLQLAKFFDVNCSLFTPRNYLASAWGSAWVINNPARDDRSASFQTQLGPSGHDAGKRVTWNALFSPRWLPFSLRPPYSEQGAMQPPPRLEAGRPRVIITPATSSADMAGVSFQKTLLVVMKRHGRMVVRHVYNFHQSTEESGAFLAGADLQHRTSQYLTNGSLHLHIIVKPLYQSLIATKK</sequence>
<dbReference type="Gene3D" id="3.30.710.10">
    <property type="entry name" value="Potassium Channel Kv1.1, Chain A"/>
    <property type="match status" value="1"/>
</dbReference>
<dbReference type="SMART" id="SM00225">
    <property type="entry name" value="BTB"/>
    <property type="match status" value="1"/>
</dbReference>
<dbReference type="Gene3D" id="1.25.40.420">
    <property type="match status" value="1"/>
</dbReference>
<dbReference type="SMART" id="SM00875">
    <property type="entry name" value="BACK"/>
    <property type="match status" value="1"/>
</dbReference>
<evidence type="ECO:0000313" key="4">
    <source>
        <dbReference type="RefSeq" id="XP_012675449.1"/>
    </source>
</evidence>
<evidence type="ECO:0000256" key="1">
    <source>
        <dbReference type="SAM" id="SignalP"/>
    </source>
</evidence>
<dbReference type="InterPro" id="IPR011705">
    <property type="entry name" value="BACK"/>
</dbReference>
<dbReference type="GeneID" id="105893568"/>
<reference evidence="4" key="1">
    <citation type="submission" date="2025-08" db="UniProtKB">
        <authorList>
            <consortium name="RefSeq"/>
        </authorList>
    </citation>
    <scope>IDENTIFICATION</scope>
</reference>
<dbReference type="Proteomes" id="UP000515152">
    <property type="component" value="Chromosome 23"/>
</dbReference>
<dbReference type="SUPFAM" id="SSF54695">
    <property type="entry name" value="POZ domain"/>
    <property type="match status" value="1"/>
</dbReference>
<dbReference type="KEGG" id="char:105893568"/>
<dbReference type="PANTHER" id="PTHR24410">
    <property type="entry name" value="HL07962P-RELATED"/>
    <property type="match status" value="1"/>
</dbReference>
<feature type="domain" description="BTB" evidence="2">
    <location>
        <begin position="71"/>
        <end position="153"/>
    </location>
</feature>
<evidence type="ECO:0000259" key="2">
    <source>
        <dbReference type="PROSITE" id="PS50097"/>
    </source>
</evidence>
<accession>A0A6P3VM96</accession>
<proteinExistence type="predicted"/>
<feature type="signal peptide" evidence="1">
    <location>
        <begin position="1"/>
        <end position="25"/>
    </location>
</feature>